<evidence type="ECO:0000256" key="5">
    <source>
        <dbReference type="ARBA" id="ARBA00023136"/>
    </source>
</evidence>
<organism evidence="7 8">
    <name type="scientific">Mucilaginibacter gynuensis</name>
    <dbReference type="NCBI Taxonomy" id="1302236"/>
    <lineage>
        <taxon>Bacteria</taxon>
        <taxon>Pseudomonadati</taxon>
        <taxon>Bacteroidota</taxon>
        <taxon>Sphingobacteriia</taxon>
        <taxon>Sphingobacteriales</taxon>
        <taxon>Sphingobacteriaceae</taxon>
        <taxon>Mucilaginibacter</taxon>
    </lineage>
</organism>
<accession>A0ABP8G349</accession>
<keyword evidence="4 6" id="KW-1133">Transmembrane helix</keyword>
<evidence type="ECO:0000256" key="3">
    <source>
        <dbReference type="ARBA" id="ARBA00022692"/>
    </source>
</evidence>
<evidence type="ECO:0000313" key="8">
    <source>
        <dbReference type="Proteomes" id="UP001500582"/>
    </source>
</evidence>
<comment type="subcellular location">
    <subcellularLocation>
        <location evidence="1">Membrane</location>
        <topology evidence="1">Multi-pass membrane protein</topology>
    </subcellularLocation>
</comment>
<evidence type="ECO:0000256" key="4">
    <source>
        <dbReference type="ARBA" id="ARBA00022989"/>
    </source>
</evidence>
<protein>
    <submittedName>
        <fullName evidence="7">DUF92 domain-containing protein</fullName>
    </submittedName>
</protein>
<name>A0ABP8G349_9SPHI</name>
<reference evidence="8" key="1">
    <citation type="journal article" date="2019" name="Int. J. Syst. Evol. Microbiol.">
        <title>The Global Catalogue of Microorganisms (GCM) 10K type strain sequencing project: providing services to taxonomists for standard genome sequencing and annotation.</title>
        <authorList>
            <consortium name="The Broad Institute Genomics Platform"/>
            <consortium name="The Broad Institute Genome Sequencing Center for Infectious Disease"/>
            <person name="Wu L."/>
            <person name="Ma J."/>
        </authorList>
    </citation>
    <scope>NUCLEOTIDE SEQUENCE [LARGE SCALE GENOMIC DNA]</scope>
    <source>
        <strain evidence="8">JCM 17705</strain>
    </source>
</reference>
<gene>
    <name evidence="7" type="ORF">GCM10023149_13260</name>
</gene>
<sequence length="233" mass="24485">MTIAHFLLIIIITAGMIGSVKSRKLTLTAAITGGLVSILIYICAAFTGIAIITTFFLAGTLATLWQRELKQSINAAEANGGRRTAGQVLANAGVAGLTGIATLIYPDFREVFQLMLAASFASAMADTLASELGMLYGRRFFNILTLKADIRGENGVISIEGLLIGVAGSSIIALIYAIGFGWSWAILKIIIAGTIGNVTDSVLGASLERRNLIGNNTVNFLNTLIAGCVVLLF</sequence>
<dbReference type="PANTHER" id="PTHR13353:SF5">
    <property type="entry name" value="TRANSMEMBRANE PROTEIN 19"/>
    <property type="match status" value="1"/>
</dbReference>
<keyword evidence="3 6" id="KW-0812">Transmembrane</keyword>
<dbReference type="InterPro" id="IPR002794">
    <property type="entry name" value="DUF92_TMEM19"/>
</dbReference>
<dbReference type="EMBL" id="BAABFT010000003">
    <property type="protein sequence ID" value="GAA4316352.1"/>
    <property type="molecule type" value="Genomic_DNA"/>
</dbReference>
<comment type="caution">
    <text evidence="7">The sequence shown here is derived from an EMBL/GenBank/DDBJ whole genome shotgun (WGS) entry which is preliminary data.</text>
</comment>
<proteinExistence type="inferred from homology"/>
<feature type="transmembrane region" description="Helical" evidence="6">
    <location>
        <begin position="184"/>
        <end position="205"/>
    </location>
</feature>
<comment type="similarity">
    <text evidence="2">Belongs to the TMEM19 family.</text>
</comment>
<feature type="transmembrane region" description="Helical" evidence="6">
    <location>
        <begin position="85"/>
        <end position="105"/>
    </location>
</feature>
<dbReference type="Proteomes" id="UP001500582">
    <property type="component" value="Unassembled WGS sequence"/>
</dbReference>
<feature type="transmembrane region" description="Helical" evidence="6">
    <location>
        <begin position="157"/>
        <end position="178"/>
    </location>
</feature>
<keyword evidence="8" id="KW-1185">Reference proteome</keyword>
<keyword evidence="5 6" id="KW-0472">Membrane</keyword>
<dbReference type="RefSeq" id="WP_345210230.1">
    <property type="nucleotide sequence ID" value="NZ_BAABFT010000003.1"/>
</dbReference>
<dbReference type="PANTHER" id="PTHR13353">
    <property type="entry name" value="TRANSMEMBRANE PROTEIN 19"/>
    <property type="match status" value="1"/>
</dbReference>
<evidence type="ECO:0000256" key="2">
    <source>
        <dbReference type="ARBA" id="ARBA00009012"/>
    </source>
</evidence>
<evidence type="ECO:0000256" key="6">
    <source>
        <dbReference type="SAM" id="Phobius"/>
    </source>
</evidence>
<dbReference type="Pfam" id="PF01940">
    <property type="entry name" value="DUF92"/>
    <property type="match status" value="1"/>
</dbReference>
<feature type="transmembrane region" description="Helical" evidence="6">
    <location>
        <begin position="111"/>
        <end position="136"/>
    </location>
</feature>
<feature type="transmembrane region" description="Helical" evidence="6">
    <location>
        <begin position="38"/>
        <end position="64"/>
    </location>
</feature>
<evidence type="ECO:0000256" key="1">
    <source>
        <dbReference type="ARBA" id="ARBA00004141"/>
    </source>
</evidence>
<evidence type="ECO:0000313" key="7">
    <source>
        <dbReference type="EMBL" id="GAA4316352.1"/>
    </source>
</evidence>